<dbReference type="AlphaFoldDB" id="H8GQ85"/>
<dbReference type="Gene3D" id="3.40.50.450">
    <property type="match status" value="1"/>
</dbReference>
<evidence type="ECO:0000313" key="1">
    <source>
        <dbReference type="EMBL" id="EIC28544.1"/>
    </source>
</evidence>
<dbReference type="RefSeq" id="WP_005369666.1">
    <property type="nucleotide sequence ID" value="NZ_CM001475.1"/>
</dbReference>
<keyword evidence="2" id="KW-1185">Reference proteome</keyword>
<sequence>MNNEENTPFIPVLTVMVDYGNAPFLWWVKSPDERGVGGNICDGAYWDESLPVSEGLWQKFAVWAITFDRTSFYSDDFDADSWDWIAFNVRGLQLSRWLKEEVGNAYRVVYIKPGEDPNHSIDERTEILAGGWLSPLPSFRRLYQTFPDPPRFCQHIVSGGQTSADRGALDFAIHHGYRYTHGGWVPRGRKAEDGIIPLKYQLTELADGGYRQRTRRNVEDSDGTLIVNLGELEGGTLATQAFAQQIAKPHLVVQLDAGVTAEATASVLAWLRTHIIKTLNVAGPRESKRPGIYHLTVELLKAVDVAFKT</sequence>
<dbReference type="STRING" id="686340.Metal_0709"/>
<protein>
    <recommendedName>
        <fullName evidence="3">Molybdenum carrier</fullName>
    </recommendedName>
</protein>
<name>H8GQ85_METAL</name>
<accession>H8GQ85</accession>
<dbReference type="HOGENOM" id="CLU_905173_0_0_6"/>
<dbReference type="EMBL" id="CM001475">
    <property type="protein sequence ID" value="EIC28544.1"/>
    <property type="molecule type" value="Genomic_DNA"/>
</dbReference>
<dbReference type="InterPro" id="IPR024755">
    <property type="entry name" value="cpYpsA"/>
</dbReference>
<organism evidence="1 2">
    <name type="scientific">Methylomicrobium album BG8</name>
    <dbReference type="NCBI Taxonomy" id="686340"/>
    <lineage>
        <taxon>Bacteria</taxon>
        <taxon>Pseudomonadati</taxon>
        <taxon>Pseudomonadota</taxon>
        <taxon>Gammaproteobacteria</taxon>
        <taxon>Methylococcales</taxon>
        <taxon>Methylococcaceae</taxon>
        <taxon>Methylomicrobium</taxon>
    </lineage>
</organism>
<dbReference type="Pfam" id="PF12694">
    <property type="entry name" value="cpYpsA"/>
    <property type="match status" value="1"/>
</dbReference>
<reference evidence="1 2" key="1">
    <citation type="journal article" date="2013" name="Genome Announc.">
        <title>Genome Sequence of the Obligate Gammaproteobacterial Methanotroph Methylomicrobium album Strain BG8.</title>
        <authorList>
            <person name="Kits K.D."/>
            <person name="Kalyuzhnaya M.G."/>
            <person name="Klotz M.G."/>
            <person name="Jetten M.S."/>
            <person name="Op den Camp H.J."/>
            <person name="Vuilleumier S."/>
            <person name="Bringel F."/>
            <person name="Dispirito A.A."/>
            <person name="Murrell J.C."/>
            <person name="Bruce D."/>
            <person name="Cheng J.F."/>
            <person name="Copeland A."/>
            <person name="Goodwin L."/>
            <person name="Hauser L."/>
            <person name="Lajus A."/>
            <person name="Land M.L."/>
            <person name="Lapidus A."/>
            <person name="Lucas S."/>
            <person name="Medigue C."/>
            <person name="Pitluck S."/>
            <person name="Woyke T."/>
            <person name="Zeytun A."/>
            <person name="Stein L.Y."/>
        </authorList>
    </citation>
    <scope>NUCLEOTIDE SEQUENCE [LARGE SCALE GENOMIC DNA]</scope>
    <source>
        <strain evidence="1 2">BG8</strain>
    </source>
</reference>
<proteinExistence type="predicted"/>
<gene>
    <name evidence="1" type="ORF">Metal_0709</name>
</gene>
<evidence type="ECO:0000313" key="2">
    <source>
        <dbReference type="Proteomes" id="UP000005090"/>
    </source>
</evidence>
<evidence type="ECO:0008006" key="3">
    <source>
        <dbReference type="Google" id="ProtNLM"/>
    </source>
</evidence>
<dbReference type="eggNOG" id="COG0758">
    <property type="taxonomic scope" value="Bacteria"/>
</dbReference>
<dbReference type="Proteomes" id="UP000005090">
    <property type="component" value="Chromosome"/>
</dbReference>